<evidence type="ECO:0008006" key="3">
    <source>
        <dbReference type="Google" id="ProtNLM"/>
    </source>
</evidence>
<dbReference type="AlphaFoldDB" id="A0A2K8MHH9"/>
<dbReference type="InterPro" id="IPR011738">
    <property type="entry name" value="Phage_CHP"/>
</dbReference>
<sequence length="184" mass="18926">MLAPPFPAAVIAAARDAARLHLRITGTAEDALLETHVAAALALCEAFTGQALIARAWETVLPAHGAWQRLSGAPVTAIHSVEGLSASGNGFALPAEAYGMDIDAAGEGWVRGNPAIAAGRIRIGYSAGLASDWAAVPAPLAQGVVLLATHFFEARASGGAPPAAVAALWRPWRRVRLEAARRSA</sequence>
<dbReference type="KEGG" id="sphc:CVN68_16355"/>
<organism evidence="1 2">
    <name type="scientific">Sphingomonas psychrotolerans</name>
    <dbReference type="NCBI Taxonomy" id="1327635"/>
    <lineage>
        <taxon>Bacteria</taxon>
        <taxon>Pseudomonadati</taxon>
        <taxon>Pseudomonadota</taxon>
        <taxon>Alphaproteobacteria</taxon>
        <taxon>Sphingomonadales</taxon>
        <taxon>Sphingomonadaceae</taxon>
        <taxon>Sphingomonas</taxon>
    </lineage>
</organism>
<name>A0A2K8MHH9_9SPHN</name>
<evidence type="ECO:0000313" key="2">
    <source>
        <dbReference type="Proteomes" id="UP000229081"/>
    </source>
</evidence>
<proteinExistence type="predicted"/>
<evidence type="ECO:0000313" key="1">
    <source>
        <dbReference type="EMBL" id="ATY33340.1"/>
    </source>
</evidence>
<dbReference type="CDD" id="cd08054">
    <property type="entry name" value="gp6"/>
    <property type="match status" value="1"/>
</dbReference>
<accession>A0A2K8MHH9</accession>
<dbReference type="OrthoDB" id="8478788at2"/>
<gene>
    <name evidence="1" type="ORF">CVN68_16355</name>
</gene>
<keyword evidence="2" id="KW-1185">Reference proteome</keyword>
<protein>
    <recommendedName>
        <fullName evidence="3">Phage gp6-like head-tail connector protein</fullName>
    </recommendedName>
</protein>
<reference evidence="1 2" key="1">
    <citation type="submission" date="2017-11" db="EMBL/GenBank/DDBJ databases">
        <title>Complete genome sequence of Sphingomonas sp. Strain Cra20, a psychrotolerant potential plant growth promoting rhizobacteria.</title>
        <authorList>
            <person name="Luo Y."/>
        </authorList>
    </citation>
    <scope>NUCLEOTIDE SEQUENCE [LARGE SCALE GENOMIC DNA]</scope>
    <source>
        <strain evidence="1 2">Cra20</strain>
    </source>
</reference>
<dbReference type="NCBIfam" id="TIGR02215">
    <property type="entry name" value="phage_chp_gp8"/>
    <property type="match status" value="1"/>
</dbReference>
<dbReference type="Gene3D" id="1.10.3230.30">
    <property type="entry name" value="Phage gp6-like head-tail connector protein"/>
    <property type="match status" value="1"/>
</dbReference>
<dbReference type="RefSeq" id="WP_100283144.1">
    <property type="nucleotide sequence ID" value="NZ_CP024923.1"/>
</dbReference>
<dbReference type="Proteomes" id="UP000229081">
    <property type="component" value="Chromosome"/>
</dbReference>
<dbReference type="EMBL" id="CP024923">
    <property type="protein sequence ID" value="ATY33340.1"/>
    <property type="molecule type" value="Genomic_DNA"/>
</dbReference>